<evidence type="ECO:0000256" key="4">
    <source>
        <dbReference type="ARBA" id="ARBA00022833"/>
    </source>
</evidence>
<evidence type="ECO:0000256" key="6">
    <source>
        <dbReference type="SAM" id="MobiDB-lite"/>
    </source>
</evidence>
<dbReference type="InterPro" id="IPR012337">
    <property type="entry name" value="RNaseH-like_sf"/>
</dbReference>
<dbReference type="SUPFAM" id="SSF53098">
    <property type="entry name" value="Ribonuclease H-like"/>
    <property type="match status" value="1"/>
</dbReference>
<keyword evidence="2" id="KW-0479">Metal-binding</keyword>
<dbReference type="InterPro" id="IPR052035">
    <property type="entry name" value="ZnF_BED_domain_contain"/>
</dbReference>
<dbReference type="GO" id="GO:0005634">
    <property type="term" value="C:nucleus"/>
    <property type="evidence" value="ECO:0007669"/>
    <property type="project" value="UniProtKB-SubCell"/>
</dbReference>
<keyword evidence="3" id="KW-0863">Zinc-finger</keyword>
<gene>
    <name evidence="7" type="ORF">HIM_12420</name>
</gene>
<dbReference type="EMBL" id="KQ030985">
    <property type="protein sequence ID" value="KJZ68188.1"/>
    <property type="molecule type" value="Genomic_DNA"/>
</dbReference>
<evidence type="ECO:0000313" key="7">
    <source>
        <dbReference type="EMBL" id="KJZ68188.1"/>
    </source>
</evidence>
<dbReference type="PANTHER" id="PTHR46481:SF10">
    <property type="entry name" value="ZINC FINGER BED DOMAIN-CONTAINING PROTEIN 39"/>
    <property type="match status" value="1"/>
</dbReference>
<evidence type="ECO:0000256" key="1">
    <source>
        <dbReference type="ARBA" id="ARBA00004123"/>
    </source>
</evidence>
<evidence type="ECO:0000256" key="2">
    <source>
        <dbReference type="ARBA" id="ARBA00022723"/>
    </source>
</evidence>
<evidence type="ECO:0000313" key="8">
    <source>
        <dbReference type="Proteomes" id="UP000054481"/>
    </source>
</evidence>
<dbReference type="OrthoDB" id="1607513at2759"/>
<dbReference type="GO" id="GO:0008270">
    <property type="term" value="F:zinc ion binding"/>
    <property type="evidence" value="ECO:0007669"/>
    <property type="project" value="UniProtKB-KW"/>
</dbReference>
<keyword evidence="5" id="KW-0539">Nucleus</keyword>
<name>A0A0F7ZQN8_9HYPO</name>
<dbReference type="PANTHER" id="PTHR46481">
    <property type="entry name" value="ZINC FINGER BED DOMAIN-CONTAINING PROTEIN 4"/>
    <property type="match status" value="1"/>
</dbReference>
<comment type="subcellular location">
    <subcellularLocation>
        <location evidence="1">Nucleus</location>
    </subcellularLocation>
</comment>
<evidence type="ECO:0000256" key="3">
    <source>
        <dbReference type="ARBA" id="ARBA00022771"/>
    </source>
</evidence>
<organism evidence="7 8">
    <name type="scientific">Hirsutella minnesotensis 3608</name>
    <dbReference type="NCBI Taxonomy" id="1043627"/>
    <lineage>
        <taxon>Eukaryota</taxon>
        <taxon>Fungi</taxon>
        <taxon>Dikarya</taxon>
        <taxon>Ascomycota</taxon>
        <taxon>Pezizomycotina</taxon>
        <taxon>Sordariomycetes</taxon>
        <taxon>Hypocreomycetidae</taxon>
        <taxon>Hypocreales</taxon>
        <taxon>Ophiocordycipitaceae</taxon>
        <taxon>Hirsutella</taxon>
    </lineage>
</organism>
<keyword evidence="4" id="KW-0862">Zinc</keyword>
<dbReference type="AlphaFoldDB" id="A0A0F7ZQN8"/>
<evidence type="ECO:0000256" key="5">
    <source>
        <dbReference type="ARBA" id="ARBA00023242"/>
    </source>
</evidence>
<dbReference type="Proteomes" id="UP000054481">
    <property type="component" value="Unassembled WGS sequence"/>
</dbReference>
<keyword evidence="8" id="KW-1185">Reference proteome</keyword>
<protein>
    <submittedName>
        <fullName evidence="7">Uncharacterized protein</fullName>
    </submittedName>
</protein>
<feature type="region of interest" description="Disordered" evidence="6">
    <location>
        <begin position="115"/>
        <end position="134"/>
    </location>
</feature>
<reference evidence="7 8" key="1">
    <citation type="journal article" date="2014" name="Genome Biol. Evol.">
        <title>Comparative genomics and transcriptomics analyses reveal divergent lifestyle features of nematode endoparasitic fungus Hirsutella minnesotensis.</title>
        <authorList>
            <person name="Lai Y."/>
            <person name="Liu K."/>
            <person name="Zhang X."/>
            <person name="Zhang X."/>
            <person name="Li K."/>
            <person name="Wang N."/>
            <person name="Shu C."/>
            <person name="Wu Y."/>
            <person name="Wang C."/>
            <person name="Bushley K.E."/>
            <person name="Xiang M."/>
            <person name="Liu X."/>
        </authorList>
    </citation>
    <scope>NUCLEOTIDE SEQUENCE [LARGE SCALE GENOMIC DNA]</scope>
    <source>
        <strain evidence="7 8">3608</strain>
    </source>
</reference>
<feature type="compositionally biased region" description="Polar residues" evidence="6">
    <location>
        <begin position="125"/>
        <end position="134"/>
    </location>
</feature>
<proteinExistence type="predicted"/>
<accession>A0A0F7ZQN8</accession>
<sequence length="134" mass="15420">MKGVAGKLHNLVSYINRNDARREVLKARMRVTKTSDGKLFVGVLLKDGGIRWNATYCMIERALRCRPAIDLYQAQWKSPDKDDKHRNDFLTEADWHELEPLYTLLQPFERLTKRLQGRADDEGNEGSSSAVIDD</sequence>